<feature type="binding site" evidence="9">
    <location>
        <begin position="486"/>
        <end position="492"/>
    </location>
    <ligand>
        <name>S-adenosyl-L-methionine</name>
        <dbReference type="ChEBI" id="CHEBI:59789"/>
    </ligand>
</feature>
<feature type="region of interest" description="Disordered" evidence="10">
    <location>
        <begin position="1"/>
        <end position="280"/>
    </location>
</feature>
<evidence type="ECO:0000256" key="8">
    <source>
        <dbReference type="ARBA" id="ARBA00023242"/>
    </source>
</evidence>
<feature type="compositionally biased region" description="Basic residues" evidence="10">
    <location>
        <begin position="734"/>
        <end position="748"/>
    </location>
</feature>
<feature type="compositionally biased region" description="Basic residues" evidence="10">
    <location>
        <begin position="792"/>
        <end position="802"/>
    </location>
</feature>
<dbReference type="InterPro" id="IPR018314">
    <property type="entry name" value="RsmB/NOL1/NOP2-like_CS"/>
</dbReference>
<gene>
    <name evidence="13 14 15" type="primary">LOC110979173</name>
</gene>
<feature type="compositionally biased region" description="Acidic residues" evidence="10">
    <location>
        <begin position="218"/>
        <end position="242"/>
    </location>
</feature>
<evidence type="ECO:0000256" key="10">
    <source>
        <dbReference type="SAM" id="MobiDB-lite"/>
    </source>
</evidence>
<dbReference type="RefSeq" id="XP_022090443.1">
    <property type="nucleotide sequence ID" value="XM_022234751.1"/>
</dbReference>
<dbReference type="GO" id="GO:0000470">
    <property type="term" value="P:maturation of LSU-rRNA"/>
    <property type="evidence" value="ECO:0007669"/>
    <property type="project" value="TreeGrafter"/>
</dbReference>
<protein>
    <submittedName>
        <fullName evidence="13 14">25S rRNA (Cytosine-C(5))-methyltransferase nop2-like</fullName>
    </submittedName>
</protein>
<dbReference type="GO" id="GO:0070475">
    <property type="term" value="P:rRNA base methylation"/>
    <property type="evidence" value="ECO:0007669"/>
    <property type="project" value="TreeGrafter"/>
</dbReference>
<evidence type="ECO:0000313" key="14">
    <source>
        <dbReference type="RefSeq" id="XP_022090442.1"/>
    </source>
</evidence>
<dbReference type="Pfam" id="PF22458">
    <property type="entry name" value="RsmF-B_ferredox"/>
    <property type="match status" value="1"/>
</dbReference>
<evidence type="ECO:0000313" key="13">
    <source>
        <dbReference type="RefSeq" id="XP_022090441.1"/>
    </source>
</evidence>
<dbReference type="GO" id="GO:0005730">
    <property type="term" value="C:nucleolus"/>
    <property type="evidence" value="ECO:0007669"/>
    <property type="project" value="UniProtKB-SubCell"/>
</dbReference>
<evidence type="ECO:0000256" key="2">
    <source>
        <dbReference type="ARBA" id="ARBA00007494"/>
    </source>
</evidence>
<name>A0A8B7YD08_ACAPL</name>
<dbReference type="InterPro" id="IPR023273">
    <property type="entry name" value="RCMT_NOP2"/>
</dbReference>
<comment type="similarity">
    <text evidence="2 9">Belongs to the class I-like SAM-binding methyltransferase superfamily. RsmB/NOP family.</text>
</comment>
<feature type="binding site" evidence="9">
    <location>
        <position position="554"/>
    </location>
    <ligand>
        <name>S-adenosyl-L-methionine</name>
        <dbReference type="ChEBI" id="CHEBI:59789"/>
    </ligand>
</feature>
<feature type="compositionally biased region" description="Basic and acidic residues" evidence="10">
    <location>
        <begin position="690"/>
        <end position="707"/>
    </location>
</feature>
<sequence>MGRKKDRSELGKRGPGRKSKKQGAPEMPKFLQSQDETEKRLGRRSRQRIIKRVGKAQLQQQHQQVNKQKQVQNRKPQQQQLKLQQSKGEKKASSTPKKPVTEMDSDGEGSDGGWSDDGEWLDDEAEEVEDDEESDQEEEGSDEDIEYDFGDDDEENEEDVDEEDIEEAESGEDEFADSDDMEEMASKGFTDDNKEWLTPAPVKKAPAEKKKTVPLNLLEDDEDEAVEENEEDEEDSDDDMPADDFGPMGSDSDEDSEDDDDADDSDEAEDDQDDEDLLPIEKASKKLDKKIKRQKKLAEAELRANTALYDMFHLPTPEELEVERNRPLDMSQVHQRIKEVMEVLGDFRTRREPDRSRAEYISILRQDLMTYYSYNEYLLDKIMDIFPMTELIEFLEANEVQRPVTIRTNTLKTRRRDLAQALINRGVNLDPLAKWSKVGLVIFDSSVPIGATPEYLAGHYVLQGASSFLPVMALAPQEKEKILDMCSAPGGKTTYIAALMKNTGLLFANDANKDRVRAVVGNIHRCGITNTVVSNEDGRSFPKITGGFDRALVDAPCSGTGVISKDESVKSSKDHLDIQKCAHLQKQLILAAIDSVDAKSSSGGYIVYSTCSIMVEENECVIDYALKKRCIKVVPTGLDFGKEGFTKIKERHFHPSVKLTRRFYPHTHNMDGFFVAKLKKYSNKIPGAEDAEKVDMDEETGKATASEEKEEAVQSPEEAEAADPEPVAIVQHTAAHKRSRYFARRKRKGVESGGAGNKENVGGKRKETSKGGKGTPGPKSDSKPPDTSLPRKGSKGKKRTHSPKGPILKSPGGGDKVTGKLKKQGGDGAGSSAGGKKRRKDAN</sequence>
<dbReference type="GO" id="GO:0009383">
    <property type="term" value="F:rRNA (cytosine-C5-)-methyltransferase activity"/>
    <property type="evidence" value="ECO:0007669"/>
    <property type="project" value="TreeGrafter"/>
</dbReference>
<dbReference type="InterPro" id="IPR023267">
    <property type="entry name" value="RCMT"/>
</dbReference>
<feature type="compositionally biased region" description="Basic and acidic residues" evidence="10">
    <location>
        <begin position="1"/>
        <end position="12"/>
    </location>
</feature>
<keyword evidence="3" id="KW-0690">Ribosome biogenesis</keyword>
<feature type="binding site" evidence="9">
    <location>
        <position position="510"/>
    </location>
    <ligand>
        <name>S-adenosyl-L-methionine</name>
        <dbReference type="ChEBI" id="CHEBI:59789"/>
    </ligand>
</feature>
<feature type="compositionally biased region" description="Basic and acidic residues" evidence="10">
    <location>
        <begin position="761"/>
        <end position="770"/>
    </location>
</feature>
<dbReference type="GeneID" id="110979173"/>
<dbReference type="Pfam" id="PF01189">
    <property type="entry name" value="Methyltr_RsmB-F"/>
    <property type="match status" value="1"/>
</dbReference>
<dbReference type="PANTHER" id="PTHR22807">
    <property type="entry name" value="NOP2 YEAST -RELATED NOL1/NOP2/FMU SUN DOMAIN-CONTAINING"/>
    <property type="match status" value="1"/>
</dbReference>
<dbReference type="PRINTS" id="PR02012">
    <property type="entry name" value="RCMTNOP2"/>
</dbReference>
<dbReference type="KEGG" id="aplc:110979173"/>
<keyword evidence="5 9" id="KW-0808">Transferase</keyword>
<proteinExistence type="inferred from homology"/>
<dbReference type="InterPro" id="IPR029063">
    <property type="entry name" value="SAM-dependent_MTases_sf"/>
</dbReference>
<dbReference type="PRINTS" id="PR02008">
    <property type="entry name" value="RCMTFAMILY"/>
</dbReference>
<feature type="region of interest" description="Disordered" evidence="10">
    <location>
        <begin position="689"/>
        <end position="843"/>
    </location>
</feature>
<evidence type="ECO:0000256" key="1">
    <source>
        <dbReference type="ARBA" id="ARBA00004604"/>
    </source>
</evidence>
<evidence type="ECO:0000256" key="9">
    <source>
        <dbReference type="PROSITE-ProRule" id="PRU01023"/>
    </source>
</evidence>
<evidence type="ECO:0000256" key="6">
    <source>
        <dbReference type="ARBA" id="ARBA00022691"/>
    </source>
</evidence>
<evidence type="ECO:0000256" key="4">
    <source>
        <dbReference type="ARBA" id="ARBA00022603"/>
    </source>
</evidence>
<dbReference type="PROSITE" id="PS01153">
    <property type="entry name" value="NOL1_NOP2_SUN"/>
    <property type="match status" value="1"/>
</dbReference>
<dbReference type="RefSeq" id="XP_022090441.1">
    <property type="nucleotide sequence ID" value="XM_022234749.1"/>
</dbReference>
<reference evidence="13 14" key="1">
    <citation type="submission" date="2025-04" db="UniProtKB">
        <authorList>
            <consortium name="RefSeq"/>
        </authorList>
    </citation>
    <scope>IDENTIFICATION</scope>
</reference>
<dbReference type="PROSITE" id="PS51686">
    <property type="entry name" value="SAM_MT_RSMB_NOP"/>
    <property type="match status" value="1"/>
</dbReference>
<dbReference type="InterPro" id="IPR011023">
    <property type="entry name" value="Nop2p"/>
</dbReference>
<dbReference type="InterPro" id="IPR054728">
    <property type="entry name" value="RsmB-like_ferredoxin"/>
</dbReference>
<evidence type="ECO:0000259" key="11">
    <source>
        <dbReference type="PROSITE" id="PS51686"/>
    </source>
</evidence>
<feature type="compositionally biased region" description="Low complexity" evidence="10">
    <location>
        <begin position="55"/>
        <end position="86"/>
    </location>
</feature>
<keyword evidence="7 9" id="KW-0694">RNA-binding</keyword>
<feature type="compositionally biased region" description="Acidic residues" evidence="10">
    <location>
        <begin position="251"/>
        <end position="278"/>
    </location>
</feature>
<feature type="domain" description="SAM-dependent MTase RsmB/NOP-type" evidence="11">
    <location>
        <begin position="394"/>
        <end position="681"/>
    </location>
</feature>
<dbReference type="PANTHER" id="PTHR22807:SF30">
    <property type="entry name" value="28S RRNA (CYTOSINE(4447)-C(5))-METHYLTRANSFERASE-RELATED"/>
    <property type="match status" value="1"/>
</dbReference>
<dbReference type="GO" id="GO:0003723">
    <property type="term" value="F:RNA binding"/>
    <property type="evidence" value="ECO:0007669"/>
    <property type="project" value="UniProtKB-UniRule"/>
</dbReference>
<feature type="active site" description="Nucleophile" evidence="9">
    <location>
        <position position="611"/>
    </location>
</feature>
<dbReference type="CTD" id="4839"/>
<keyword evidence="6 9" id="KW-0949">S-adenosyl-L-methionine</keyword>
<keyword evidence="8" id="KW-0539">Nucleus</keyword>
<keyword evidence="4 9" id="KW-0489">Methyltransferase</keyword>
<evidence type="ECO:0000313" key="15">
    <source>
        <dbReference type="RefSeq" id="XP_022090443.1"/>
    </source>
</evidence>
<feature type="compositionally biased region" description="Acidic residues" evidence="10">
    <location>
        <begin position="103"/>
        <end position="183"/>
    </location>
</feature>
<dbReference type="Gene3D" id="3.40.50.150">
    <property type="entry name" value="Vaccinia Virus protein VP39"/>
    <property type="match status" value="1"/>
</dbReference>
<evidence type="ECO:0000256" key="3">
    <source>
        <dbReference type="ARBA" id="ARBA00022517"/>
    </source>
</evidence>
<dbReference type="AlphaFoldDB" id="A0A8B7YD08"/>
<keyword evidence="12" id="KW-1185">Reference proteome</keyword>
<dbReference type="NCBIfam" id="TIGR00446">
    <property type="entry name" value="nop2p"/>
    <property type="match status" value="1"/>
</dbReference>
<dbReference type="Proteomes" id="UP000694845">
    <property type="component" value="Unplaced"/>
</dbReference>
<feature type="binding site" evidence="9">
    <location>
        <position position="537"/>
    </location>
    <ligand>
        <name>S-adenosyl-L-methionine</name>
        <dbReference type="ChEBI" id="CHEBI:59789"/>
    </ligand>
</feature>
<comment type="subcellular location">
    <subcellularLocation>
        <location evidence="1">Nucleus</location>
        <location evidence="1">Nucleolus</location>
    </subcellularLocation>
</comment>
<dbReference type="RefSeq" id="XP_022090442.1">
    <property type="nucleotide sequence ID" value="XM_022234750.1"/>
</dbReference>
<dbReference type="InterPro" id="IPR049560">
    <property type="entry name" value="MeTrfase_RsmB-F_NOP2_cat"/>
</dbReference>
<feature type="compositionally biased region" description="Basic residues" evidence="10">
    <location>
        <begin position="41"/>
        <end position="54"/>
    </location>
</feature>
<evidence type="ECO:0000256" key="5">
    <source>
        <dbReference type="ARBA" id="ARBA00022679"/>
    </source>
</evidence>
<dbReference type="OrthoDB" id="427002at2759"/>
<accession>A0A8B7YD08</accession>
<organism evidence="12 14">
    <name type="scientific">Acanthaster planci</name>
    <name type="common">Crown-of-thorns starfish</name>
    <dbReference type="NCBI Taxonomy" id="133434"/>
    <lineage>
        <taxon>Eukaryota</taxon>
        <taxon>Metazoa</taxon>
        <taxon>Echinodermata</taxon>
        <taxon>Eleutherozoa</taxon>
        <taxon>Asterozoa</taxon>
        <taxon>Asteroidea</taxon>
        <taxon>Valvatacea</taxon>
        <taxon>Valvatida</taxon>
        <taxon>Acanthasteridae</taxon>
        <taxon>Acanthaster</taxon>
    </lineage>
</organism>
<dbReference type="OMA" id="HRCGITN"/>
<dbReference type="FunFam" id="3.30.70.1170:FF:000001">
    <property type="entry name" value="Ribosomal RNA methyltransferase Nop2"/>
    <property type="match status" value="1"/>
</dbReference>
<evidence type="ECO:0000313" key="12">
    <source>
        <dbReference type="Proteomes" id="UP000694845"/>
    </source>
</evidence>
<evidence type="ECO:0000256" key="7">
    <source>
        <dbReference type="ARBA" id="ARBA00022884"/>
    </source>
</evidence>
<dbReference type="SUPFAM" id="SSF53335">
    <property type="entry name" value="S-adenosyl-L-methionine-dependent methyltransferases"/>
    <property type="match status" value="1"/>
</dbReference>
<dbReference type="Gene3D" id="3.30.70.1170">
    <property type="entry name" value="Sun protein, domain 3"/>
    <property type="match status" value="1"/>
</dbReference>
<dbReference type="InterPro" id="IPR001678">
    <property type="entry name" value="MeTrfase_RsmB-F_NOP2_dom"/>
</dbReference>